<organism evidence="1 2">
    <name type="scientific">Thiorhodovibrio winogradskyi</name>
    <dbReference type="NCBI Taxonomy" id="77007"/>
    <lineage>
        <taxon>Bacteria</taxon>
        <taxon>Pseudomonadati</taxon>
        <taxon>Pseudomonadota</taxon>
        <taxon>Gammaproteobacteria</taxon>
        <taxon>Chromatiales</taxon>
        <taxon>Chromatiaceae</taxon>
        <taxon>Thiorhodovibrio</taxon>
    </lineage>
</organism>
<name>A0ABZ0S9N5_9GAMM</name>
<reference evidence="1 2" key="1">
    <citation type="journal article" date="2023" name="Microorganisms">
        <title>Thiorhodovibrio frisius and Trv. litoralis spp. nov., Two Novel Members from a Clade of Fastidious Purple Sulfur Bacteria That Exhibit Unique Red-Shifted Light-Harvesting Capabilities.</title>
        <authorList>
            <person name="Methner A."/>
            <person name="Kuzyk S.B."/>
            <person name="Petersen J."/>
            <person name="Bauer S."/>
            <person name="Brinkmann H."/>
            <person name="Sichau K."/>
            <person name="Wanner G."/>
            <person name="Wolf J."/>
            <person name="Neumann-Schaal M."/>
            <person name="Henke P."/>
            <person name="Tank M."/>
            <person name="Sproer C."/>
            <person name="Bunk B."/>
            <person name="Overmann J."/>
        </authorList>
    </citation>
    <scope>NUCLEOTIDE SEQUENCE [LARGE SCALE GENOMIC DNA]</scope>
    <source>
        <strain evidence="1 2">DSM 6702</strain>
    </source>
</reference>
<proteinExistence type="predicted"/>
<evidence type="ECO:0000313" key="2">
    <source>
        <dbReference type="Proteomes" id="UP001432180"/>
    </source>
</evidence>
<protein>
    <submittedName>
        <fullName evidence="1">Uncharacterized protein</fullName>
    </submittedName>
</protein>
<keyword evidence="2" id="KW-1185">Reference proteome</keyword>
<evidence type="ECO:0000313" key="1">
    <source>
        <dbReference type="EMBL" id="WPL16781.1"/>
    </source>
</evidence>
<dbReference type="Proteomes" id="UP001432180">
    <property type="component" value="Chromosome"/>
</dbReference>
<dbReference type="RefSeq" id="WP_328987314.1">
    <property type="nucleotide sequence ID" value="NZ_CP121472.1"/>
</dbReference>
<sequence length="78" mass="8690">METSIHASMNIDLSTLGDGTRQGHDLVNQLIKRHGAKLQFPLSRLDACQNKNLVDQFEQMLATVLDMAHGDLLLLYSP</sequence>
<accession>A0ABZ0S9N5</accession>
<gene>
    <name evidence="1" type="ORF">Thiowin_01755</name>
</gene>
<dbReference type="EMBL" id="CP121472">
    <property type="protein sequence ID" value="WPL16781.1"/>
    <property type="molecule type" value="Genomic_DNA"/>
</dbReference>